<gene>
    <name evidence="2" type="ORF">IAA48_07210</name>
</gene>
<evidence type="ECO:0000313" key="3">
    <source>
        <dbReference type="Proteomes" id="UP000824205"/>
    </source>
</evidence>
<dbReference type="EMBL" id="DXGE01000031">
    <property type="protein sequence ID" value="HIW86267.1"/>
    <property type="molecule type" value="Genomic_DNA"/>
</dbReference>
<protein>
    <submittedName>
        <fullName evidence="2">Uncharacterized protein</fullName>
    </submittedName>
</protein>
<evidence type="ECO:0000256" key="1">
    <source>
        <dbReference type="SAM" id="Coils"/>
    </source>
</evidence>
<dbReference type="AlphaFoldDB" id="A0A9D1RET4"/>
<feature type="coiled-coil region" evidence="1">
    <location>
        <begin position="51"/>
        <end position="85"/>
    </location>
</feature>
<keyword evidence="1" id="KW-0175">Coiled coil</keyword>
<feature type="non-terminal residue" evidence="2">
    <location>
        <position position="1"/>
    </location>
</feature>
<proteinExistence type="predicted"/>
<name>A0A9D1RET4_9FIRM</name>
<reference evidence="2" key="1">
    <citation type="journal article" date="2021" name="PeerJ">
        <title>Extensive microbial diversity within the chicken gut microbiome revealed by metagenomics and culture.</title>
        <authorList>
            <person name="Gilroy R."/>
            <person name="Ravi A."/>
            <person name="Getino M."/>
            <person name="Pursley I."/>
            <person name="Horton D.L."/>
            <person name="Alikhan N.F."/>
            <person name="Baker D."/>
            <person name="Gharbi K."/>
            <person name="Hall N."/>
            <person name="Watson M."/>
            <person name="Adriaenssens E.M."/>
            <person name="Foster-Nyarko E."/>
            <person name="Jarju S."/>
            <person name="Secka A."/>
            <person name="Antonio M."/>
            <person name="Oren A."/>
            <person name="Chaudhuri R.R."/>
            <person name="La Ragione R."/>
            <person name="Hildebrand F."/>
            <person name="Pallen M.J."/>
        </authorList>
    </citation>
    <scope>NUCLEOTIDE SEQUENCE</scope>
    <source>
        <strain evidence="2">421</strain>
    </source>
</reference>
<organism evidence="2 3">
    <name type="scientific">Candidatus Eubacterium faecipullorum</name>
    <dbReference type="NCBI Taxonomy" id="2838571"/>
    <lineage>
        <taxon>Bacteria</taxon>
        <taxon>Bacillati</taxon>
        <taxon>Bacillota</taxon>
        <taxon>Clostridia</taxon>
        <taxon>Eubacteriales</taxon>
        <taxon>Eubacteriaceae</taxon>
        <taxon>Eubacterium</taxon>
    </lineage>
</organism>
<evidence type="ECO:0000313" key="2">
    <source>
        <dbReference type="EMBL" id="HIW86267.1"/>
    </source>
</evidence>
<comment type="caution">
    <text evidence="2">The sequence shown here is derived from an EMBL/GenBank/DDBJ whole genome shotgun (WGS) entry which is preliminary data.</text>
</comment>
<accession>A0A9D1RET4</accession>
<reference evidence="2" key="2">
    <citation type="submission" date="2021-04" db="EMBL/GenBank/DDBJ databases">
        <authorList>
            <person name="Gilroy R."/>
        </authorList>
    </citation>
    <scope>NUCLEOTIDE SEQUENCE</scope>
    <source>
        <strain evidence="2">421</strain>
    </source>
</reference>
<sequence length="94" mass="11486">KSIEKFDDFEHVNRSLRNLSQLKFVKSWIARREENNLHERNKILQDMDVSCDELHKQILALRQDLESYNKEKFMLLKEIEELKKAKSMKEKMMF</sequence>
<dbReference type="Proteomes" id="UP000824205">
    <property type="component" value="Unassembled WGS sequence"/>
</dbReference>